<dbReference type="STRING" id="346185.AAY42_00570"/>
<comment type="caution">
    <text evidence="1">The sequence shown here is derived from an EMBL/GenBank/DDBJ whole genome shotgun (WGS) entry which is preliminary data.</text>
</comment>
<organism evidence="1 2">
    <name type="scientific">Flagellimonas eckloniae</name>
    <dbReference type="NCBI Taxonomy" id="346185"/>
    <lineage>
        <taxon>Bacteria</taxon>
        <taxon>Pseudomonadati</taxon>
        <taxon>Bacteroidota</taxon>
        <taxon>Flavobacteriia</taxon>
        <taxon>Flavobacteriales</taxon>
        <taxon>Flavobacteriaceae</taxon>
        <taxon>Flagellimonas</taxon>
    </lineage>
</organism>
<dbReference type="Proteomes" id="UP000050827">
    <property type="component" value="Unassembled WGS sequence"/>
</dbReference>
<reference evidence="1 2" key="1">
    <citation type="submission" date="2015-04" db="EMBL/GenBank/DDBJ databases">
        <title>Complete genome of flavobacterium.</title>
        <authorList>
            <person name="Kwon Y.M."/>
            <person name="Kim S.-J."/>
        </authorList>
    </citation>
    <scope>NUCLEOTIDE SEQUENCE [LARGE SCALE GENOMIC DNA]</scope>
    <source>
        <strain evidence="1 2">DK169</strain>
    </source>
</reference>
<dbReference type="InterPro" id="IPR039437">
    <property type="entry name" value="FrzH/put_lumazine-bd"/>
</dbReference>
<proteinExistence type="predicted"/>
<dbReference type="Pfam" id="PF12893">
    <property type="entry name" value="Lumazine_bd_2"/>
    <property type="match status" value="1"/>
</dbReference>
<accession>A0A0Q1DIN8</accession>
<dbReference type="AlphaFoldDB" id="A0A0Q1DIN8"/>
<dbReference type="Gene3D" id="3.10.450.50">
    <property type="match status" value="2"/>
</dbReference>
<evidence type="ECO:0000313" key="2">
    <source>
        <dbReference type="Proteomes" id="UP000050827"/>
    </source>
</evidence>
<keyword evidence="2" id="KW-1185">Reference proteome</keyword>
<dbReference type="SUPFAM" id="SSF54427">
    <property type="entry name" value="NTF2-like"/>
    <property type="match status" value="2"/>
</dbReference>
<name>A0A0Q1DIN8_9FLAO</name>
<dbReference type="EMBL" id="LCTZ01000002">
    <property type="protein sequence ID" value="KQC28560.1"/>
    <property type="molecule type" value="Genomic_DNA"/>
</dbReference>
<evidence type="ECO:0000313" key="1">
    <source>
        <dbReference type="EMBL" id="KQC28560.1"/>
    </source>
</evidence>
<dbReference type="InterPro" id="IPR032710">
    <property type="entry name" value="NTF2-like_dom_sf"/>
</dbReference>
<protein>
    <submittedName>
        <fullName evidence="1">Uncharacterized protein</fullName>
    </submittedName>
</protein>
<sequence length="272" mass="31709">MIPFINGIAQIKDGEGKKKQSQYIFDSDNLKQNINDISSIYGIMGMYYEGVERAKTSLLDKVFHPEWFMRDTDTPNEATLNVENKLEFILRVDTHGLYPEYASDRTFSKIEMANNNLAYVKINKMPNKNSTVFFLFKEENEWVIMDKLWVNPQKPITTINHSKISSIIEGVLRDYYTAISIVDKETLHGLLHENWNLKQTDSQQNIKTISKQKFINQLEANTYQSPLFSIDFYHEKLVVARADLQNESITTFITLFKIDGKWKITSERKSIK</sequence>
<gene>
    <name evidence="1" type="ORF">AAY42_00570</name>
</gene>